<dbReference type="RefSeq" id="WP_081176754.1">
    <property type="nucleotide sequence ID" value="NZ_MSPX01000012.1"/>
</dbReference>
<proteinExistence type="predicted"/>
<feature type="domain" description="HD/PDEase" evidence="1">
    <location>
        <begin position="25"/>
        <end position="142"/>
    </location>
</feature>
<dbReference type="SUPFAM" id="SSF109604">
    <property type="entry name" value="HD-domain/PDEase-like"/>
    <property type="match status" value="1"/>
</dbReference>
<protein>
    <submittedName>
        <fullName evidence="2">Phosphohydrolase</fullName>
    </submittedName>
</protein>
<dbReference type="PANTHER" id="PTHR33594:SF1">
    <property type="entry name" value="HD_PDEASE DOMAIN-CONTAINING PROTEIN"/>
    <property type="match status" value="1"/>
</dbReference>
<sequence length="213" mass="22904">MAGHFAPFTALAERLLPLSSPAGNDGSHDEGHILRVWRNAAAIQAGEGGDPRLIAAAVLLHDCVAVEKTSPQRAQASKLAAERAETILLAEGWSAADRAAVAHAVHAHSFSARVPIESLEAAIVQDADRLDAIGLIGVARCFYVAGRTGGGLFHPLDPMAEHRPLDDHAFALDHFETKLLRLADTFQTATGRRMAQRRTEALRQFRDAILSEI</sequence>
<dbReference type="Proteomes" id="UP000192652">
    <property type="component" value="Unassembled WGS sequence"/>
</dbReference>
<dbReference type="Gene3D" id="1.10.3210.50">
    <property type="match status" value="1"/>
</dbReference>
<name>A0ABX3PBD4_9HYPH</name>
<dbReference type="SMART" id="SM00471">
    <property type="entry name" value="HDc"/>
    <property type="match status" value="1"/>
</dbReference>
<dbReference type="PANTHER" id="PTHR33594">
    <property type="entry name" value="SUPERFAMILY HYDROLASE, PUTATIVE (AFU_ORTHOLOGUE AFUA_1G03035)-RELATED"/>
    <property type="match status" value="1"/>
</dbReference>
<accession>A0ABX3PBD4</accession>
<comment type="caution">
    <text evidence="2">The sequence shown here is derived from an EMBL/GenBank/DDBJ whole genome shotgun (WGS) entry which is preliminary data.</text>
</comment>
<dbReference type="CDD" id="cd00077">
    <property type="entry name" value="HDc"/>
    <property type="match status" value="1"/>
</dbReference>
<evidence type="ECO:0000313" key="2">
    <source>
        <dbReference type="EMBL" id="OQP85753.1"/>
    </source>
</evidence>
<dbReference type="InterPro" id="IPR003607">
    <property type="entry name" value="HD/PDEase_dom"/>
</dbReference>
<evidence type="ECO:0000259" key="1">
    <source>
        <dbReference type="SMART" id="SM00471"/>
    </source>
</evidence>
<gene>
    <name evidence="2" type="ORF">BTR14_14320</name>
</gene>
<dbReference type="InterPro" id="IPR006674">
    <property type="entry name" value="HD_domain"/>
</dbReference>
<keyword evidence="3" id="KW-1185">Reference proteome</keyword>
<dbReference type="Pfam" id="PF01966">
    <property type="entry name" value="HD"/>
    <property type="match status" value="1"/>
</dbReference>
<reference evidence="2 3" key="1">
    <citation type="journal article" date="2017" name="Antonie Van Leeuwenhoek">
        <title>Rhizobium rhizosphaerae sp. nov., a novel species isolated from rice rhizosphere.</title>
        <authorList>
            <person name="Zhao J.J."/>
            <person name="Zhang J."/>
            <person name="Zhang R.J."/>
            <person name="Zhang C.W."/>
            <person name="Yin H.Q."/>
            <person name="Zhang X.X."/>
        </authorList>
    </citation>
    <scope>NUCLEOTIDE SEQUENCE [LARGE SCALE GENOMIC DNA]</scope>
    <source>
        <strain evidence="2 3">RD15</strain>
    </source>
</reference>
<organism evidence="2 3">
    <name type="scientific">Xaviernesmea rhizosphaerae</name>
    <dbReference type="NCBI Taxonomy" id="1672749"/>
    <lineage>
        <taxon>Bacteria</taxon>
        <taxon>Pseudomonadati</taxon>
        <taxon>Pseudomonadota</taxon>
        <taxon>Alphaproteobacteria</taxon>
        <taxon>Hyphomicrobiales</taxon>
        <taxon>Rhizobiaceae</taxon>
        <taxon>Rhizobium/Agrobacterium group</taxon>
        <taxon>Xaviernesmea</taxon>
    </lineage>
</organism>
<evidence type="ECO:0000313" key="3">
    <source>
        <dbReference type="Proteomes" id="UP000192652"/>
    </source>
</evidence>
<dbReference type="EMBL" id="MSPX01000012">
    <property type="protein sequence ID" value="OQP85753.1"/>
    <property type="molecule type" value="Genomic_DNA"/>
</dbReference>